<reference evidence="2 3" key="1">
    <citation type="submission" date="2023-10" db="EMBL/GenBank/DDBJ databases">
        <title>Surface-active antibiotics is a multifunctional adaptation for post-fire microbes.</title>
        <authorList>
            <person name="Liu M.D."/>
            <person name="Du Y."/>
            <person name="Koupaei S.K."/>
            <person name="Kim N.R."/>
            <person name="Zhang W."/>
            <person name="Traxler M.F."/>
        </authorList>
    </citation>
    <scope>NUCLEOTIDE SEQUENCE [LARGE SCALE GENOMIC DNA]</scope>
    <source>
        <strain evidence="2 3">F3</strain>
    </source>
</reference>
<dbReference type="Proteomes" id="UP001302652">
    <property type="component" value="Chromosome 3"/>
</dbReference>
<dbReference type="InterPro" id="IPR008775">
    <property type="entry name" value="Phytyl_CoA_dOase-like"/>
</dbReference>
<gene>
    <name evidence="2" type="ORF">RW095_04190</name>
</gene>
<dbReference type="PANTHER" id="PTHR20883">
    <property type="entry name" value="PHYTANOYL-COA DIOXYGENASE DOMAIN CONTAINING 1"/>
    <property type="match status" value="1"/>
</dbReference>
<protein>
    <submittedName>
        <fullName evidence="2">Phytanoyl-CoA dioxygenase family protein</fullName>
    </submittedName>
</protein>
<dbReference type="RefSeq" id="WP_128585696.1">
    <property type="nucleotide sequence ID" value="NZ_CAJHCR010000021.1"/>
</dbReference>
<comment type="cofactor">
    <cofactor evidence="1">
        <name>Fe(2+)</name>
        <dbReference type="ChEBI" id="CHEBI:29033"/>
    </cofactor>
</comment>
<dbReference type="Pfam" id="PF05721">
    <property type="entry name" value="PhyH"/>
    <property type="match status" value="1"/>
</dbReference>
<evidence type="ECO:0000256" key="1">
    <source>
        <dbReference type="ARBA" id="ARBA00001954"/>
    </source>
</evidence>
<name>A0ABZ0EBM3_9BURK</name>
<sequence length="284" mass="31742">MPKLLSQTEIDRYKEEGVHFPVKAMTPADANDLLGRFMDLQERYGAKMSRNNNQLHNSHMLVTWLAELVRHPTILDAVEDILGPDILCWNSQFFAKKPHDPRFVSWHQDSTYYGMSTNEVLTVWLALTPSVVENGCLRVVPGSHKTQVPHIDTFDENNFLTRGQEIAVEVNEDDVLDVILQPGEASIHNVRLFHGSEPNKADFPRVGFAIRYIPTHAYQTTGLPDSATLVRGEDRHGNFVLAPAPESDFHPEAMARHAAAVDMQLQILYAGAAEAGKRATAPAQ</sequence>
<dbReference type="Gene3D" id="2.60.120.620">
    <property type="entry name" value="q2cbj1_9rhob like domain"/>
    <property type="match status" value="1"/>
</dbReference>
<dbReference type="EMBL" id="CP136511">
    <property type="protein sequence ID" value="WOD14620.1"/>
    <property type="molecule type" value="Genomic_DNA"/>
</dbReference>
<keyword evidence="2" id="KW-0223">Dioxygenase</keyword>
<dbReference type="GO" id="GO:0051213">
    <property type="term" value="F:dioxygenase activity"/>
    <property type="evidence" value="ECO:0007669"/>
    <property type="project" value="UniProtKB-KW"/>
</dbReference>
<organism evidence="2 3">
    <name type="scientific">Paraburkholderia kirstenboschensis</name>
    <dbReference type="NCBI Taxonomy" id="1245436"/>
    <lineage>
        <taxon>Bacteria</taxon>
        <taxon>Pseudomonadati</taxon>
        <taxon>Pseudomonadota</taxon>
        <taxon>Betaproteobacteria</taxon>
        <taxon>Burkholderiales</taxon>
        <taxon>Burkholderiaceae</taxon>
        <taxon>Paraburkholderia</taxon>
    </lineage>
</organism>
<keyword evidence="3" id="KW-1185">Reference proteome</keyword>
<keyword evidence="2" id="KW-0560">Oxidoreductase</keyword>
<evidence type="ECO:0000313" key="2">
    <source>
        <dbReference type="EMBL" id="WOD14620.1"/>
    </source>
</evidence>
<dbReference type="PANTHER" id="PTHR20883:SF48">
    <property type="entry name" value="ECTOINE DIOXYGENASE"/>
    <property type="match status" value="1"/>
</dbReference>
<accession>A0ABZ0EBM3</accession>
<dbReference type="SUPFAM" id="SSF51197">
    <property type="entry name" value="Clavaminate synthase-like"/>
    <property type="match status" value="1"/>
</dbReference>
<evidence type="ECO:0000313" key="3">
    <source>
        <dbReference type="Proteomes" id="UP001302652"/>
    </source>
</evidence>
<proteinExistence type="predicted"/>